<dbReference type="Proteomes" id="UP000422993">
    <property type="component" value="Segment"/>
</dbReference>
<dbReference type="GeneID" id="55624608"/>
<gene>
    <name evidence="2" type="primary">57</name>
    <name evidence="2" type="ORF">PBI_CROCHETER_57</name>
</gene>
<protein>
    <submittedName>
        <fullName evidence="2">Uncharacterized protein</fullName>
    </submittedName>
</protein>
<feature type="compositionally biased region" description="Polar residues" evidence="1">
    <location>
        <begin position="10"/>
        <end position="28"/>
    </location>
</feature>
<organism evidence="2 3">
    <name type="scientific">Gordonia phage Crocheter</name>
    <dbReference type="NCBI Taxonomy" id="2656532"/>
    <lineage>
        <taxon>Viruses</taxon>
        <taxon>Duplodnaviria</taxon>
        <taxon>Heunggongvirae</taxon>
        <taxon>Uroviricota</taxon>
        <taxon>Caudoviricetes</taxon>
        <taxon>Deejayvirinae</taxon>
        <taxon>Kenoshavirus</taxon>
        <taxon>Kenoshavirus crocheter</taxon>
    </lineage>
</organism>
<accession>A0A649VEM2</accession>
<feature type="compositionally biased region" description="Low complexity" evidence="1">
    <location>
        <begin position="123"/>
        <end position="136"/>
    </location>
</feature>
<name>A0A649VEM2_9CAUD</name>
<evidence type="ECO:0000313" key="3">
    <source>
        <dbReference type="Proteomes" id="UP000422993"/>
    </source>
</evidence>
<dbReference type="EMBL" id="MN585996">
    <property type="protein sequence ID" value="QGJ90402.1"/>
    <property type="molecule type" value="Genomic_DNA"/>
</dbReference>
<keyword evidence="3" id="KW-1185">Reference proteome</keyword>
<evidence type="ECO:0000313" key="2">
    <source>
        <dbReference type="EMBL" id="QGJ90402.1"/>
    </source>
</evidence>
<evidence type="ECO:0000256" key="1">
    <source>
        <dbReference type="SAM" id="MobiDB-lite"/>
    </source>
</evidence>
<sequence length="227" mass="25076">MRKHNMDEQYPSNSRSAQTKKVAQQQPKAETDKSEKKIEQITVNSVVRRKKPLGKRFTESFVGGDAQSVGAYIVADVLLPAAKDMIADAVSQGIEKMLFGEARGPRARPGGNRGIGGATTHVSYNRYSSNSQNRQQGPKPMSPRARATHDFDEIILSTRAEADEVLDNLFNLVSEYDFATVADLYGMVGVTGSYTDEKWGWSDIRGTSVSRVKGGYLLDLPRPQYID</sequence>
<reference evidence="2 3" key="1">
    <citation type="submission" date="2019-10" db="EMBL/GenBank/DDBJ databases">
        <authorList>
            <person name="Divens A.M."/>
            <person name="Garlena R.A."/>
            <person name="Russell D.A."/>
            <person name="Pope W.H."/>
            <person name="Jacobs-Sera D."/>
            <person name="Hatfull G.F."/>
        </authorList>
    </citation>
    <scope>NUCLEOTIDE SEQUENCE [LARGE SCALE GENOMIC DNA]</scope>
</reference>
<dbReference type="KEGG" id="vg:55624608"/>
<dbReference type="RefSeq" id="YP_009853920.1">
    <property type="nucleotide sequence ID" value="NC_048825.1"/>
</dbReference>
<feature type="region of interest" description="Disordered" evidence="1">
    <location>
        <begin position="1"/>
        <end position="37"/>
    </location>
</feature>
<proteinExistence type="predicted"/>
<feature type="region of interest" description="Disordered" evidence="1">
    <location>
        <begin position="102"/>
        <end position="145"/>
    </location>
</feature>